<comment type="caution">
    <text evidence="1">The sequence shown here is derived from an EMBL/GenBank/DDBJ whole genome shotgun (WGS) entry which is preliminary data.</text>
</comment>
<reference evidence="2" key="1">
    <citation type="journal article" date="2023" name="Front. Plant Sci.">
        <title>Chromosomal-level genome assembly of Melastoma candidum provides insights into trichome evolution.</title>
        <authorList>
            <person name="Zhong Y."/>
            <person name="Wu W."/>
            <person name="Sun C."/>
            <person name="Zou P."/>
            <person name="Liu Y."/>
            <person name="Dai S."/>
            <person name="Zhou R."/>
        </authorList>
    </citation>
    <scope>NUCLEOTIDE SEQUENCE [LARGE SCALE GENOMIC DNA]</scope>
</reference>
<accession>A0ACB9R5H5</accession>
<sequence length="84" mass="9143">MWRLNGPPFFDVSSLDCPGGGTISKFWTSLPTMIPRIGSASMIPGQLLLPTPKGSYLKSFPFASTFDSSSRNLSGAELFWVLPM</sequence>
<gene>
    <name evidence="1" type="ORF">MLD38_012159</name>
</gene>
<proteinExistence type="predicted"/>
<evidence type="ECO:0000313" key="1">
    <source>
        <dbReference type="EMBL" id="KAI4374125.1"/>
    </source>
</evidence>
<protein>
    <submittedName>
        <fullName evidence="1">Uncharacterized protein</fullName>
    </submittedName>
</protein>
<evidence type="ECO:0000313" key="2">
    <source>
        <dbReference type="Proteomes" id="UP001057402"/>
    </source>
</evidence>
<organism evidence="1 2">
    <name type="scientific">Melastoma candidum</name>
    <dbReference type="NCBI Taxonomy" id="119954"/>
    <lineage>
        <taxon>Eukaryota</taxon>
        <taxon>Viridiplantae</taxon>
        <taxon>Streptophyta</taxon>
        <taxon>Embryophyta</taxon>
        <taxon>Tracheophyta</taxon>
        <taxon>Spermatophyta</taxon>
        <taxon>Magnoliopsida</taxon>
        <taxon>eudicotyledons</taxon>
        <taxon>Gunneridae</taxon>
        <taxon>Pentapetalae</taxon>
        <taxon>rosids</taxon>
        <taxon>malvids</taxon>
        <taxon>Myrtales</taxon>
        <taxon>Melastomataceae</taxon>
        <taxon>Melastomatoideae</taxon>
        <taxon>Melastomateae</taxon>
        <taxon>Melastoma</taxon>
    </lineage>
</organism>
<keyword evidence="2" id="KW-1185">Reference proteome</keyword>
<dbReference type="Proteomes" id="UP001057402">
    <property type="component" value="Chromosome 4"/>
</dbReference>
<name>A0ACB9R5H5_9MYRT</name>
<dbReference type="EMBL" id="CM042883">
    <property type="protein sequence ID" value="KAI4374125.1"/>
    <property type="molecule type" value="Genomic_DNA"/>
</dbReference>